<accession>A0A6J5PG91</accession>
<sequence>MAGGDTIASDDIGGVKYQRIKLVYGADGTNDGDVGMANPLPVLVTDTARTFIQLWANGAAAGATGVETAITLTKSAAPGAATTSAASYVVTSGKRFRITSITFATRGNNTATAQVTTFNLRVNTAGAVTTSSNIAFSARSATPATANAWDRTTVFTFVDAGIEIVGDGTLQFGVTAAATFTTNAPTWDVQVTGYEY</sequence>
<dbReference type="EMBL" id="LR796785">
    <property type="protein sequence ID" value="CAB4166694.1"/>
    <property type="molecule type" value="Genomic_DNA"/>
</dbReference>
<evidence type="ECO:0000313" key="1">
    <source>
        <dbReference type="EMBL" id="CAB4166694.1"/>
    </source>
</evidence>
<reference evidence="1" key="1">
    <citation type="submission" date="2020-04" db="EMBL/GenBank/DDBJ databases">
        <authorList>
            <person name="Chiriac C."/>
            <person name="Salcher M."/>
            <person name="Ghai R."/>
            <person name="Kavagutti S V."/>
        </authorList>
    </citation>
    <scope>NUCLEOTIDE SEQUENCE</scope>
</reference>
<organism evidence="1">
    <name type="scientific">uncultured Caudovirales phage</name>
    <dbReference type="NCBI Taxonomy" id="2100421"/>
    <lineage>
        <taxon>Viruses</taxon>
        <taxon>Duplodnaviria</taxon>
        <taxon>Heunggongvirae</taxon>
        <taxon>Uroviricota</taxon>
        <taxon>Caudoviricetes</taxon>
        <taxon>Peduoviridae</taxon>
        <taxon>Maltschvirus</taxon>
        <taxon>Maltschvirus maltsch</taxon>
    </lineage>
</organism>
<gene>
    <name evidence="1" type="ORF">UFOVP840_48</name>
</gene>
<proteinExistence type="predicted"/>
<protein>
    <submittedName>
        <fullName evidence="1">Uncharacterized protein</fullName>
    </submittedName>
</protein>
<name>A0A6J5PG91_9CAUD</name>